<proteinExistence type="predicted"/>
<organism evidence="1 2">
    <name type="scientific">Clavispora lusitaniae</name>
    <name type="common">Candida lusitaniae</name>
    <dbReference type="NCBI Taxonomy" id="36911"/>
    <lineage>
        <taxon>Eukaryota</taxon>
        <taxon>Fungi</taxon>
        <taxon>Dikarya</taxon>
        <taxon>Ascomycota</taxon>
        <taxon>Saccharomycotina</taxon>
        <taxon>Pichiomycetes</taxon>
        <taxon>Metschnikowiaceae</taxon>
        <taxon>Clavispora</taxon>
    </lineage>
</organism>
<dbReference type="EMBL" id="CP038485">
    <property type="protein sequence ID" value="QFZ26474.1"/>
    <property type="molecule type" value="Genomic_DNA"/>
</dbReference>
<dbReference type="Proteomes" id="UP000326582">
    <property type="component" value="Chromosome 2"/>
</dbReference>
<gene>
    <name evidence="1" type="ORF">EJF14_20379</name>
</gene>
<keyword evidence="2" id="KW-1185">Reference proteome</keyword>
<evidence type="ECO:0000313" key="1">
    <source>
        <dbReference type="EMBL" id="QFZ26474.1"/>
    </source>
</evidence>
<protein>
    <submittedName>
        <fullName evidence="1">Uncharacterized protein</fullName>
    </submittedName>
</protein>
<sequence>MDFVYSKLCPRARNSVCTVRIGSIRGNMTDSIELSELGGSLMKRRSHSTQDSLLDAPHDGLENMDADAQSSLGTSTSPRWQSTASRKEKIKRFFIVAWEGPIHPVDNPPQPIGCLSWLESLPLVFRQKTTAGARRIILGIYLLIWLSIWTRIQLPYLSQPPEVSGMDTEVISLTCEQSDMFWKGKNAACGLNAENCPSLDTKEDIFIRCPALCDRGSWLYSSRAIGDQVVKYRGYFVGGGETAGNEERLSHPYRADSFPCGAAVHSGIVSPFFGGCARISYSSGAQTYFKDTKGHYGVSDSIKFDTFFPYSFFFKGLSAKVTQCYDPRFPILLLNIFMGMPIVFFGSGVTFFWIMSIVGYWTIAFATDPPVLVDPHDKETFFQLISVGLERFLPTAFVLHFLWVVSVKQTFGSLHDYVKLRISEDEERGPRGENSSNYSTVTRLILWYPFFWLGVLNNVTFDRLPVDRLTWHDLQVQPGALLTVSIVALVLVFCIIAQAYYVWLSGRFWKLISVYGVMFMSLILIANIPGLTLRIHHYIFGLMFIPGCATRGRTAYAFQGILLGFFLSGVSRWGYASIAETDISLLRGEPIGKLKPPEIFSVNAGVVYWNEPSFPGDSDMPSRLLEDYSDISVLINDIERYRGKNIGSLNITQLIENNTDLGDLVRKSMELLAPDAEIPLYLRIAKYSPQKKSLGDYSSASTLLLPSYNLTIGELGIT</sequence>
<reference evidence="2" key="1">
    <citation type="journal article" date="2019" name="MBio">
        <title>Comparative genomics for the elucidation of multidrug resistance (MDR) in Candida lusitaniae.</title>
        <authorList>
            <person name="Kannan A."/>
            <person name="Asner S.A."/>
            <person name="Trachsel E."/>
            <person name="Kelly S."/>
            <person name="Parker J."/>
            <person name="Sanglard D."/>
        </authorList>
    </citation>
    <scope>NUCLEOTIDE SEQUENCE [LARGE SCALE GENOMIC DNA]</scope>
    <source>
        <strain evidence="2">P1</strain>
    </source>
</reference>
<name>A0ACD0WFZ2_CLALS</name>
<accession>A0ACD0WFZ2</accession>
<evidence type="ECO:0000313" key="2">
    <source>
        <dbReference type="Proteomes" id="UP000326582"/>
    </source>
</evidence>